<evidence type="ECO:0000256" key="17">
    <source>
        <dbReference type="ARBA" id="ARBA00041424"/>
    </source>
</evidence>
<dbReference type="RefSeq" id="XP_020646580.2">
    <property type="nucleotide sequence ID" value="XM_020790921.2"/>
</dbReference>
<dbReference type="PANTHER" id="PTHR33722">
    <property type="entry name" value="CATION CHANNEL SPERM-ASSOCIATED PROTEIN SUBUNIT DELTA-RELATED"/>
    <property type="match status" value="1"/>
</dbReference>
<keyword evidence="4 19" id="KW-0812">Transmembrane</keyword>
<feature type="chain" id="PRO_5046292852" description="Cation channel sperm-associated auxiliary subunit delta" evidence="20">
    <location>
        <begin position="23"/>
        <end position="790"/>
    </location>
</feature>
<gene>
    <name evidence="25" type="primary">LOC110077632</name>
</gene>
<dbReference type="KEGG" id="pvt:110077632"/>
<dbReference type="PANTHER" id="PTHR33722:SF1">
    <property type="entry name" value="CATION CHANNEL SPERM-ASSOCIATED AUXILIARY SUBUNIT DELTA"/>
    <property type="match status" value="1"/>
</dbReference>
<evidence type="ECO:0000256" key="10">
    <source>
        <dbReference type="ARBA" id="ARBA00023069"/>
    </source>
</evidence>
<keyword evidence="6" id="KW-0221">Differentiation</keyword>
<feature type="signal peptide" evidence="20">
    <location>
        <begin position="1"/>
        <end position="22"/>
    </location>
</feature>
<dbReference type="InterPro" id="IPR053813">
    <property type="entry name" value="CATSPERD_beta-prop"/>
</dbReference>
<evidence type="ECO:0000256" key="20">
    <source>
        <dbReference type="SAM" id="SignalP"/>
    </source>
</evidence>
<evidence type="ECO:0000259" key="23">
    <source>
        <dbReference type="Pfam" id="PF23747"/>
    </source>
</evidence>
<organism evidence="24 25">
    <name type="scientific">Pogona vitticeps</name>
    <name type="common">central bearded dragon</name>
    <dbReference type="NCBI Taxonomy" id="103695"/>
    <lineage>
        <taxon>Eukaryota</taxon>
        <taxon>Metazoa</taxon>
        <taxon>Chordata</taxon>
        <taxon>Craniata</taxon>
        <taxon>Vertebrata</taxon>
        <taxon>Euteleostomi</taxon>
        <taxon>Lepidosauria</taxon>
        <taxon>Squamata</taxon>
        <taxon>Bifurcata</taxon>
        <taxon>Unidentata</taxon>
        <taxon>Episquamata</taxon>
        <taxon>Toxicofera</taxon>
        <taxon>Iguania</taxon>
        <taxon>Acrodonta</taxon>
        <taxon>Agamidae</taxon>
        <taxon>Amphibolurinae</taxon>
        <taxon>Pogona</taxon>
    </lineage>
</organism>
<dbReference type="InterPro" id="IPR028751">
    <property type="entry name" value="CATSPERD/E"/>
</dbReference>
<feature type="domain" description="CATSPERD beta-propeller" evidence="21">
    <location>
        <begin position="50"/>
        <end position="395"/>
    </location>
</feature>
<keyword evidence="2" id="KW-0217">Developmental protein</keyword>
<evidence type="ECO:0000256" key="2">
    <source>
        <dbReference type="ARBA" id="ARBA00022473"/>
    </source>
</evidence>
<dbReference type="GO" id="GO:0036128">
    <property type="term" value="C:CatSper complex"/>
    <property type="evidence" value="ECO:0007669"/>
    <property type="project" value="InterPro"/>
</dbReference>
<evidence type="ECO:0000256" key="16">
    <source>
        <dbReference type="ARBA" id="ARBA00040129"/>
    </source>
</evidence>
<evidence type="ECO:0000256" key="11">
    <source>
        <dbReference type="ARBA" id="ARBA00023136"/>
    </source>
</evidence>
<evidence type="ECO:0000313" key="24">
    <source>
        <dbReference type="Proteomes" id="UP001652642"/>
    </source>
</evidence>
<keyword evidence="24" id="KW-1185">Reference proteome</keyword>
<dbReference type="GeneID" id="110077632"/>
<evidence type="ECO:0000256" key="7">
    <source>
        <dbReference type="ARBA" id="ARBA00022846"/>
    </source>
</evidence>
<comment type="subcellular location">
    <subcellularLocation>
        <location evidence="15">Cell projection</location>
        <location evidence="15">Cilium</location>
        <location evidence="15">Flagellum membrane</location>
        <topology evidence="15">Single-pass type I membrane protein</topology>
    </subcellularLocation>
</comment>
<evidence type="ECO:0000256" key="1">
    <source>
        <dbReference type="ARBA" id="ARBA00010246"/>
    </source>
</evidence>
<evidence type="ECO:0000256" key="4">
    <source>
        <dbReference type="ARBA" id="ARBA00022692"/>
    </source>
</evidence>
<evidence type="ECO:0000259" key="21">
    <source>
        <dbReference type="Pfam" id="PF15020"/>
    </source>
</evidence>
<feature type="domain" description="CATSPERD/E C-terminal" evidence="22">
    <location>
        <begin position="563"/>
        <end position="782"/>
    </location>
</feature>
<evidence type="ECO:0000256" key="6">
    <source>
        <dbReference type="ARBA" id="ARBA00022782"/>
    </source>
</evidence>
<dbReference type="Pfam" id="PF22850">
    <property type="entry name" value="CATSPERD-E_C"/>
    <property type="match status" value="1"/>
</dbReference>
<protein>
    <recommendedName>
        <fullName evidence="16">Cation channel sperm-associated auxiliary subunit delta</fullName>
    </recommendedName>
    <alternativeName>
        <fullName evidence="17">Transmembrane protein 146</fullName>
    </alternativeName>
</protein>
<keyword evidence="14" id="KW-0966">Cell projection</keyword>
<evidence type="ECO:0000256" key="3">
    <source>
        <dbReference type="ARBA" id="ARBA00022475"/>
    </source>
</evidence>
<feature type="domain" description="CATSPERD Ig-like" evidence="23">
    <location>
        <begin position="415"/>
        <end position="534"/>
    </location>
</feature>
<evidence type="ECO:0000259" key="22">
    <source>
        <dbReference type="Pfam" id="PF22850"/>
    </source>
</evidence>
<keyword evidence="7" id="KW-0282">Flagellum</keyword>
<dbReference type="AlphaFoldDB" id="A0A6J0THQ6"/>
<proteinExistence type="inferred from homology"/>
<feature type="transmembrane region" description="Helical" evidence="19">
    <location>
        <begin position="758"/>
        <end position="776"/>
    </location>
</feature>
<evidence type="ECO:0000256" key="8">
    <source>
        <dbReference type="ARBA" id="ARBA00022871"/>
    </source>
</evidence>
<dbReference type="GO" id="GO:0097228">
    <property type="term" value="C:sperm principal piece"/>
    <property type="evidence" value="ECO:0007669"/>
    <property type="project" value="TreeGrafter"/>
</dbReference>
<comment type="function">
    <text evidence="18">Auxiliary component of the CatSper complex, a complex involved in sperm cell hyperactivation. Sperm cell hyperactivation is needed for sperm motility which is essential late in the preparation of sperm for fertilization. Required for CATSPER1 stability before intraflagellar transport and/or incorporation of the CatSper complex channel into the flagellar membrane.</text>
</comment>
<keyword evidence="9 19" id="KW-1133">Transmembrane helix</keyword>
<evidence type="ECO:0000256" key="9">
    <source>
        <dbReference type="ARBA" id="ARBA00022989"/>
    </source>
</evidence>
<accession>A0A6J0THQ6</accession>
<keyword evidence="12" id="KW-1015">Disulfide bond</keyword>
<dbReference type="InterPro" id="IPR055451">
    <property type="entry name" value="Ig-like_CATSPERD"/>
</dbReference>
<keyword evidence="11 19" id="KW-0472">Membrane</keyword>
<dbReference type="InterPro" id="IPR053814">
    <property type="entry name" value="CATSPERD/E_C"/>
</dbReference>
<evidence type="ECO:0000256" key="5">
    <source>
        <dbReference type="ARBA" id="ARBA00022729"/>
    </source>
</evidence>
<evidence type="ECO:0000256" key="19">
    <source>
        <dbReference type="SAM" id="Phobius"/>
    </source>
</evidence>
<keyword evidence="3" id="KW-1003">Cell membrane</keyword>
<dbReference type="Pfam" id="PF23747">
    <property type="entry name" value="Ig-like_CATSPERD"/>
    <property type="match status" value="1"/>
</dbReference>
<keyword evidence="13" id="KW-0325">Glycoprotein</keyword>
<dbReference type="InParanoid" id="A0A6J0THQ6"/>
<dbReference type="GO" id="GO:0048240">
    <property type="term" value="P:sperm capacitation"/>
    <property type="evidence" value="ECO:0007669"/>
    <property type="project" value="TreeGrafter"/>
</dbReference>
<name>A0A6J0THQ6_9SAUR</name>
<keyword evidence="8" id="KW-0744">Spermatogenesis</keyword>
<evidence type="ECO:0000256" key="18">
    <source>
        <dbReference type="ARBA" id="ARBA00046028"/>
    </source>
</evidence>
<evidence type="ECO:0000256" key="14">
    <source>
        <dbReference type="ARBA" id="ARBA00023273"/>
    </source>
</evidence>
<keyword evidence="10" id="KW-0969">Cilium</keyword>
<comment type="similarity">
    <text evidence="1">Belongs to the CATSPERD family.</text>
</comment>
<dbReference type="Proteomes" id="UP001652642">
    <property type="component" value="Chromosome 4"/>
</dbReference>
<dbReference type="GO" id="GO:0030317">
    <property type="term" value="P:flagellated sperm motility"/>
    <property type="evidence" value="ECO:0007669"/>
    <property type="project" value="TreeGrafter"/>
</dbReference>
<keyword evidence="5 20" id="KW-0732">Signal</keyword>
<evidence type="ECO:0000256" key="15">
    <source>
        <dbReference type="ARBA" id="ARBA00037793"/>
    </source>
</evidence>
<evidence type="ECO:0000256" key="12">
    <source>
        <dbReference type="ARBA" id="ARBA00023157"/>
    </source>
</evidence>
<evidence type="ECO:0000313" key="25">
    <source>
        <dbReference type="RefSeq" id="XP_020646580.2"/>
    </source>
</evidence>
<dbReference type="Pfam" id="PF15020">
    <property type="entry name" value="Beta-prop_CATSPERD"/>
    <property type="match status" value="1"/>
</dbReference>
<sequence length="790" mass="89892">MFMWKCGSYFVLSVKFWLCSVGVNVGSWPCTNKRLVRSASSFDPLLDSVGEPLRFSHEDPLLIQHPCGKQFKRGIAPAIYLGPQVFLSLDRFESSLLPVVIPKEMTVSPALVSAAAFIQTTRVLLVVNGNIFIYFYSPWTIWKQSIGINYPVTELSNYDCCYSFIYPGCLEISSIVLAYDTGNLVEDSHIFYSLDGGYVFQPLLSRPHTDSILLGVYNFASISEIGMLLNKTEGNVTSIYFMYGDFRDMRNETGTPFELEPHDNERVQSILPPGMKGYIKFWTQDSFVSSSNNGLTTEGITIIPTDSYPNKTLPLHEDGVCFVAASSTEIAALTRHQLFYGSLDMNSNQMVHLGKENSNDTREPCEVLMFENTGTLSIINPVRSNDSAHYHFEKCIINIQDTLMNLRPPLPSCPVEILSGEFHDHMFYIDVKQQLYFNVTFVPKPGTGAYPYVTVSNPHVLAFQAHLVQEGYTYDGNPQYILNIKLLEQQFSGMAHQDFQNDYLFGKLSSFTVDIYNKGIFCVDMHPLTALIAVDCPPKKHIRIVKTTTACSKGLFEQRLLQNLTYFIDRNVYDPLFRGRKGLAQEDLNVTYRYDLWGCPLLLYYDIPWLPLLELWDEDKFVEYVSADFVLFEINGMHNYDYLLTEVEANCLSKAQNWTIQTQDDPGVNLSGSTWTRINYESCKKPRGNKSLPSASSKYQVLNMNEKNRVLFQQYNGIYVFKVIVVDAFYSYCDLTTVFSVYVHGALPKSEINAGKTLVSFLVLIFGTILMVYYFPKLLKENARMKSVWT</sequence>
<reference evidence="25" key="1">
    <citation type="submission" date="2025-08" db="UniProtKB">
        <authorList>
            <consortium name="RefSeq"/>
        </authorList>
    </citation>
    <scope>IDENTIFICATION</scope>
</reference>
<dbReference type="OrthoDB" id="8646292at2759"/>
<evidence type="ECO:0000256" key="13">
    <source>
        <dbReference type="ARBA" id="ARBA00023180"/>
    </source>
</evidence>